<accession>A0A212IUL7</accession>
<dbReference type="AlphaFoldDB" id="A0A212IUL7"/>
<evidence type="ECO:0000313" key="1">
    <source>
        <dbReference type="EMBL" id="SBV90906.1"/>
    </source>
</evidence>
<protein>
    <submittedName>
        <fullName evidence="1">Uncharacterized protein</fullName>
    </submittedName>
</protein>
<reference evidence="1" key="1">
    <citation type="submission" date="2016-04" db="EMBL/GenBank/DDBJ databases">
        <authorList>
            <person name="Evans L.H."/>
            <person name="Alamgir A."/>
            <person name="Owens N."/>
            <person name="Weber N.D."/>
            <person name="Virtaneva K."/>
            <person name="Barbian K."/>
            <person name="Babar A."/>
            <person name="Rosenke K."/>
        </authorList>
    </citation>
    <scope>NUCLEOTIDE SEQUENCE</scope>
    <source>
        <strain evidence="1">86-1</strain>
    </source>
</reference>
<organism evidence="1">
    <name type="scientific">uncultured Dysgonomonas sp</name>
    <dbReference type="NCBI Taxonomy" id="206096"/>
    <lineage>
        <taxon>Bacteria</taxon>
        <taxon>Pseudomonadati</taxon>
        <taxon>Bacteroidota</taxon>
        <taxon>Bacteroidia</taxon>
        <taxon>Bacteroidales</taxon>
        <taxon>Dysgonomonadaceae</taxon>
        <taxon>Dysgonomonas</taxon>
        <taxon>environmental samples</taxon>
    </lineage>
</organism>
<proteinExistence type="predicted"/>
<gene>
    <name evidence="1" type="ORF">KL86DYS1_10196</name>
</gene>
<sequence length="62" mass="7133">MIRLRDINLTPPEEIQRLANNHAIAVNLRDTFPYPYTIEDAVTFLGLTENGVWIGLFYSIIL</sequence>
<dbReference type="EMBL" id="FLUM01000001">
    <property type="protein sequence ID" value="SBV90906.1"/>
    <property type="molecule type" value="Genomic_DNA"/>
</dbReference>
<name>A0A212IUL7_9BACT</name>
<dbReference type="RefSeq" id="WP_296937996.1">
    <property type="nucleotide sequence ID" value="NZ_LT599032.1"/>
</dbReference>